<dbReference type="OrthoDB" id="196847at2759"/>
<sequence length="106" mass="12007">MAALLGVKGLTSRHSLFHVGVPLERVHEYSEYWERARQLYAPFESTVTMKTGNADVYENEIPGGQYTNLHFQAYSLGLADQFSEIKKTYAMANELLGDVVKVRTYS</sequence>
<dbReference type="GO" id="GO:0006094">
    <property type="term" value="P:gluconeogenesis"/>
    <property type="evidence" value="ECO:0007669"/>
    <property type="project" value="TreeGrafter"/>
</dbReference>
<dbReference type="GO" id="GO:0005737">
    <property type="term" value="C:cytoplasm"/>
    <property type="evidence" value="ECO:0007669"/>
    <property type="project" value="TreeGrafter"/>
</dbReference>
<dbReference type="PANTHER" id="PTHR43778">
    <property type="entry name" value="PYRUVATE CARBOXYLASE"/>
    <property type="match status" value="1"/>
</dbReference>
<evidence type="ECO:0000313" key="2">
    <source>
        <dbReference type="EMBL" id="KAJ7380031.1"/>
    </source>
</evidence>
<dbReference type="Pfam" id="PF02436">
    <property type="entry name" value="PYC_OADA"/>
    <property type="match status" value="1"/>
</dbReference>
<dbReference type="InterPro" id="IPR003379">
    <property type="entry name" value="Carboxylase_cons_dom"/>
</dbReference>
<keyword evidence="3" id="KW-1185">Reference proteome</keyword>
<accession>A0A9W9ZEF7</accession>
<comment type="caution">
    <text evidence="2">The sequence shown here is derived from an EMBL/GenBank/DDBJ whole genome shotgun (WGS) entry which is preliminary data.</text>
</comment>
<name>A0A9W9ZEF7_9CNID</name>
<organism evidence="2 3">
    <name type="scientific">Desmophyllum pertusum</name>
    <dbReference type="NCBI Taxonomy" id="174260"/>
    <lineage>
        <taxon>Eukaryota</taxon>
        <taxon>Metazoa</taxon>
        <taxon>Cnidaria</taxon>
        <taxon>Anthozoa</taxon>
        <taxon>Hexacorallia</taxon>
        <taxon>Scleractinia</taxon>
        <taxon>Caryophylliina</taxon>
        <taxon>Caryophylliidae</taxon>
        <taxon>Desmophyllum</taxon>
    </lineage>
</organism>
<gene>
    <name evidence="2" type="ORF">OS493_012793</name>
</gene>
<evidence type="ECO:0000313" key="3">
    <source>
        <dbReference type="Proteomes" id="UP001163046"/>
    </source>
</evidence>
<evidence type="ECO:0000259" key="1">
    <source>
        <dbReference type="Pfam" id="PF02436"/>
    </source>
</evidence>
<dbReference type="InterPro" id="IPR055268">
    <property type="entry name" value="PCB-like"/>
</dbReference>
<dbReference type="GO" id="GO:0004736">
    <property type="term" value="F:pyruvate carboxylase activity"/>
    <property type="evidence" value="ECO:0007669"/>
    <property type="project" value="TreeGrafter"/>
</dbReference>
<dbReference type="Proteomes" id="UP001163046">
    <property type="component" value="Unassembled WGS sequence"/>
</dbReference>
<dbReference type="AlphaFoldDB" id="A0A9W9ZEF7"/>
<dbReference type="InterPro" id="IPR013785">
    <property type="entry name" value="Aldolase_TIM"/>
</dbReference>
<reference evidence="2" key="1">
    <citation type="submission" date="2023-01" db="EMBL/GenBank/DDBJ databases">
        <title>Genome assembly of the deep-sea coral Lophelia pertusa.</title>
        <authorList>
            <person name="Herrera S."/>
            <person name="Cordes E."/>
        </authorList>
    </citation>
    <scope>NUCLEOTIDE SEQUENCE</scope>
    <source>
        <strain evidence="2">USNM1676648</strain>
        <tissue evidence="2">Polyp</tissue>
    </source>
</reference>
<feature type="domain" description="Carboxylase conserved" evidence="1">
    <location>
        <begin position="56"/>
        <end position="102"/>
    </location>
</feature>
<proteinExistence type="predicted"/>
<dbReference type="Gene3D" id="3.20.20.70">
    <property type="entry name" value="Aldolase class I"/>
    <property type="match status" value="1"/>
</dbReference>
<dbReference type="PANTHER" id="PTHR43778:SF2">
    <property type="entry name" value="PYRUVATE CARBOXYLASE, MITOCHONDRIAL"/>
    <property type="match status" value="1"/>
</dbReference>
<protein>
    <recommendedName>
        <fullName evidence="1">Carboxylase conserved domain-containing protein</fullName>
    </recommendedName>
</protein>
<dbReference type="EMBL" id="MU826355">
    <property type="protein sequence ID" value="KAJ7380031.1"/>
    <property type="molecule type" value="Genomic_DNA"/>
</dbReference>
<dbReference type="SUPFAM" id="SSF89000">
    <property type="entry name" value="post-HMGL domain-like"/>
    <property type="match status" value="1"/>
</dbReference>